<feature type="region of interest" description="Disordered" evidence="9">
    <location>
        <begin position="117"/>
        <end position="142"/>
    </location>
</feature>
<reference evidence="10" key="2">
    <citation type="submission" date="2024-08" db="UniProtKB">
        <authorList>
            <consortium name="EnsemblMetazoa"/>
        </authorList>
    </citation>
    <scope>IDENTIFICATION</scope>
</reference>
<evidence type="ECO:0000256" key="5">
    <source>
        <dbReference type="ARBA" id="ARBA00022846"/>
    </source>
</evidence>
<evidence type="ECO:0000256" key="6">
    <source>
        <dbReference type="ARBA" id="ARBA00023069"/>
    </source>
</evidence>
<dbReference type="Gene3D" id="2.20.110.10">
    <property type="entry name" value="Histone H3 K4-specific methyltransferase SET7/9 N-terminal domain"/>
    <property type="match status" value="3"/>
</dbReference>
<keyword evidence="6" id="KW-0969">Cilium</keyword>
<keyword evidence="4" id="KW-0677">Repeat</keyword>
<name>A0AAR5PQW2_DENPD</name>
<dbReference type="SUPFAM" id="SSF82185">
    <property type="entry name" value="Histone H3 K4-specific methyltransferase SET7/9 N-terminal domain"/>
    <property type="match status" value="2"/>
</dbReference>
<evidence type="ECO:0000256" key="7">
    <source>
        <dbReference type="ARBA" id="ARBA00023212"/>
    </source>
</evidence>
<evidence type="ECO:0000256" key="4">
    <source>
        <dbReference type="ARBA" id="ARBA00022737"/>
    </source>
</evidence>
<dbReference type="InterPro" id="IPR003409">
    <property type="entry name" value="MORN"/>
</dbReference>
<sequence length="887" mass="100521">MENLRSSLKQPSLDSGRRSLKGKGSVSPKAARDSKSLRVSTITEESTDADVKSETRKSITDKFFDSFFEPLVVERRPIKLSPSEESSADSLSVIHPSSANSWETSYSSVSETVAVDGKRGSANSKEPSMQKTPISSRQSINESTGADPSCDFNCTCNWRMVFFNGNVYEGQLNGDLMEGKGTFYWHDGSIYQGEFRDGYPEGAGKLTLPDLSVYEGEFSMGFFHGNGSLNVKSSPILYKGQWRLSQRHGKGWLLYKADDWYEGDWVDDQRHGIGYRNYSNGDKFKGNWLNDRINGEGSIMWHNNDYYAGEWSEGYPHGYGEYTWNLIPHDGFVFPNYNWYKGNWVNGLRSGAGIMSFGHESGAKLAGTWLTNKKDGPGVMICGNGMTLEKNPLFTEDKPSAYVKEAKSQQSGDSIEKRQSVLQAFKSISKQIFSKNKLESLHPENVTKITKSGTTIKMRQYIKLLEKNTGNAPPLKIPIYNVIHEVDLEYFVDDFVPSGAQPKLISDISTLEIEHMINTQQSSNFSSDSHVNYLPSSSEWSTGYLMGTTESLQCAPNATELQNLLINYLPQLRRIYQTYATLCVKEQELTFQPVLVRLFLWQLYRDIGVTEKPGVSIVEIDERLMKNPNSCLETTHNPWEPIYFWQFLQALVGMACLLFTTENQSDYTPSTGFMYYMVKHFLESRLLVHAGNFQGNCLTYLKDLVPIDAVYGLYRKIGEPHTVEDFLKHSCLKEGQRIPCYKALFQKSTGCTVQTGTNVVILNQQVLFRENSPIKKSTENRPPLLYEGLYTFSGLGRKRILKTFAKICPQVLLPSGRHNSRYRLSFIEFYEVILVLAYEKVEKIRLALLEDVKSKSVSDMKSTTRVLSRSSTHANKKRKTLVKKYNV</sequence>
<dbReference type="PANTHER" id="PTHR46613">
    <property type="entry name" value="RADIAL SPOKE HEAD 10 HOMOLOG B-RELATED"/>
    <property type="match status" value="1"/>
</dbReference>
<evidence type="ECO:0000256" key="8">
    <source>
        <dbReference type="ARBA" id="ARBA00023273"/>
    </source>
</evidence>
<comment type="subcellular location">
    <subcellularLocation>
        <location evidence="1">Cell projection</location>
        <location evidence="1">Cilium</location>
        <location evidence="1">Flagellum</location>
    </subcellularLocation>
    <subcellularLocation>
        <location evidence="2">Cytoplasm</location>
        <location evidence="2">Cytoskeleton</location>
        <location evidence="2">Cilium axoneme</location>
    </subcellularLocation>
</comment>
<dbReference type="AlphaFoldDB" id="A0AAR5PQW2"/>
<evidence type="ECO:0000256" key="9">
    <source>
        <dbReference type="SAM" id="MobiDB-lite"/>
    </source>
</evidence>
<keyword evidence="5" id="KW-0282">Flagellum</keyword>
<dbReference type="Pfam" id="PF02493">
    <property type="entry name" value="MORN"/>
    <property type="match status" value="9"/>
</dbReference>
<dbReference type="SMART" id="SM00698">
    <property type="entry name" value="MORN"/>
    <property type="match status" value="9"/>
</dbReference>
<dbReference type="EnsemblMetazoa" id="XM_019907844.1">
    <property type="protein sequence ID" value="XP_019763403.1"/>
    <property type="gene ID" value="LOC109539829"/>
</dbReference>
<evidence type="ECO:0000256" key="3">
    <source>
        <dbReference type="ARBA" id="ARBA00022490"/>
    </source>
</evidence>
<feature type="compositionally biased region" description="Polar residues" evidence="9">
    <location>
        <begin position="1"/>
        <end position="13"/>
    </location>
</feature>
<protein>
    <submittedName>
        <fullName evidence="10">Uncharacterized protein</fullName>
    </submittedName>
</protein>
<dbReference type="GO" id="GO:0031514">
    <property type="term" value="C:motile cilium"/>
    <property type="evidence" value="ECO:0007669"/>
    <property type="project" value="UniProtKB-SubCell"/>
</dbReference>
<organism evidence="10 11">
    <name type="scientific">Dendroctonus ponderosae</name>
    <name type="common">Mountain pine beetle</name>
    <dbReference type="NCBI Taxonomy" id="77166"/>
    <lineage>
        <taxon>Eukaryota</taxon>
        <taxon>Metazoa</taxon>
        <taxon>Ecdysozoa</taxon>
        <taxon>Arthropoda</taxon>
        <taxon>Hexapoda</taxon>
        <taxon>Insecta</taxon>
        <taxon>Pterygota</taxon>
        <taxon>Neoptera</taxon>
        <taxon>Endopterygota</taxon>
        <taxon>Coleoptera</taxon>
        <taxon>Polyphaga</taxon>
        <taxon>Cucujiformia</taxon>
        <taxon>Curculionidae</taxon>
        <taxon>Scolytinae</taxon>
        <taxon>Dendroctonus</taxon>
    </lineage>
</organism>
<dbReference type="GO" id="GO:0005930">
    <property type="term" value="C:axoneme"/>
    <property type="evidence" value="ECO:0007669"/>
    <property type="project" value="UniProtKB-SubCell"/>
</dbReference>
<dbReference type="PANTHER" id="PTHR46613:SF1">
    <property type="entry name" value="RADIAL SPOKE HEAD 10 HOMOLOG B-RELATED"/>
    <property type="match status" value="1"/>
</dbReference>
<reference evidence="11" key="1">
    <citation type="journal article" date="2013" name="Genome Biol.">
        <title>Draft genome of the mountain pine beetle, Dendroctonus ponderosae Hopkins, a major forest pest.</title>
        <authorList>
            <person name="Keeling C.I."/>
            <person name="Yuen M.M."/>
            <person name="Liao N.Y."/>
            <person name="Docking T.R."/>
            <person name="Chan S.K."/>
            <person name="Taylor G.A."/>
            <person name="Palmquist D.L."/>
            <person name="Jackman S.D."/>
            <person name="Nguyen A."/>
            <person name="Li M."/>
            <person name="Henderson H."/>
            <person name="Janes J.K."/>
            <person name="Zhao Y."/>
            <person name="Pandoh P."/>
            <person name="Moore R."/>
            <person name="Sperling F.A."/>
            <person name="Huber D.P."/>
            <person name="Birol I."/>
            <person name="Jones S.J."/>
            <person name="Bohlmann J."/>
        </authorList>
    </citation>
    <scope>NUCLEOTIDE SEQUENCE</scope>
</reference>
<dbReference type="Proteomes" id="UP000019118">
    <property type="component" value="Unassembled WGS sequence"/>
</dbReference>
<feature type="compositionally biased region" description="Polar residues" evidence="9">
    <location>
        <begin position="121"/>
        <end position="142"/>
    </location>
</feature>
<keyword evidence="8" id="KW-0966">Cell projection</keyword>
<accession>A0AAR5PQW2</accession>
<keyword evidence="7" id="KW-0206">Cytoskeleton</keyword>
<feature type="region of interest" description="Disordered" evidence="9">
    <location>
        <begin position="1"/>
        <end position="55"/>
    </location>
</feature>
<evidence type="ECO:0000313" key="11">
    <source>
        <dbReference type="Proteomes" id="UP000019118"/>
    </source>
</evidence>
<keyword evidence="3" id="KW-0963">Cytoplasm</keyword>
<keyword evidence="11" id="KW-1185">Reference proteome</keyword>
<proteinExistence type="predicted"/>
<evidence type="ECO:0000313" key="10">
    <source>
        <dbReference type="EnsemblMetazoa" id="XP_019763403.1"/>
    </source>
</evidence>
<evidence type="ECO:0000256" key="1">
    <source>
        <dbReference type="ARBA" id="ARBA00004230"/>
    </source>
</evidence>
<evidence type="ECO:0000256" key="2">
    <source>
        <dbReference type="ARBA" id="ARBA00004430"/>
    </source>
</evidence>